<dbReference type="GO" id="GO:0098542">
    <property type="term" value="P:defense response to other organism"/>
    <property type="evidence" value="ECO:0007669"/>
    <property type="project" value="InterPro"/>
</dbReference>
<evidence type="ECO:0000256" key="3">
    <source>
        <dbReference type="ARBA" id="ARBA00022989"/>
    </source>
</evidence>
<dbReference type="PANTHER" id="PTHR31234">
    <property type="entry name" value="LATE EMBRYOGENESIS ABUNDANT (LEA) HYDROXYPROLINE-RICH GLYCOPROTEIN FAMILY"/>
    <property type="match status" value="1"/>
</dbReference>
<keyword evidence="3 6" id="KW-1133">Transmembrane helix</keyword>
<feature type="compositionally biased region" description="Pro residues" evidence="5">
    <location>
        <begin position="36"/>
        <end position="49"/>
    </location>
</feature>
<evidence type="ECO:0000256" key="2">
    <source>
        <dbReference type="ARBA" id="ARBA00022692"/>
    </source>
</evidence>
<dbReference type="PANTHER" id="PTHR31234:SF72">
    <property type="entry name" value="NDR1_HIN1-LIKE PROTEIN 6"/>
    <property type="match status" value="1"/>
</dbReference>
<feature type="domain" description="Late embryogenesis abundant protein LEA-2 subgroup" evidence="7">
    <location>
        <begin position="146"/>
        <end position="249"/>
    </location>
</feature>
<feature type="compositionally biased region" description="Low complexity" evidence="5">
    <location>
        <begin position="20"/>
        <end position="31"/>
    </location>
</feature>
<organism evidence="8 9">
    <name type="scientific">Handroanthus impetiginosus</name>
    <dbReference type="NCBI Taxonomy" id="429701"/>
    <lineage>
        <taxon>Eukaryota</taxon>
        <taxon>Viridiplantae</taxon>
        <taxon>Streptophyta</taxon>
        <taxon>Embryophyta</taxon>
        <taxon>Tracheophyta</taxon>
        <taxon>Spermatophyta</taxon>
        <taxon>Magnoliopsida</taxon>
        <taxon>eudicotyledons</taxon>
        <taxon>Gunneridae</taxon>
        <taxon>Pentapetalae</taxon>
        <taxon>asterids</taxon>
        <taxon>lamiids</taxon>
        <taxon>Lamiales</taxon>
        <taxon>Bignoniaceae</taxon>
        <taxon>Crescentiina</taxon>
        <taxon>Tabebuia alliance</taxon>
        <taxon>Handroanthus</taxon>
    </lineage>
</organism>
<dbReference type="Proteomes" id="UP000231279">
    <property type="component" value="Unassembled WGS sequence"/>
</dbReference>
<reference evidence="9" key="1">
    <citation type="journal article" date="2018" name="Gigascience">
        <title>Genome assembly of the Pink Ipe (Handroanthus impetiginosus, Bignoniaceae), a highly valued, ecologically keystone Neotropical timber forest tree.</title>
        <authorList>
            <person name="Silva-Junior O.B."/>
            <person name="Grattapaglia D."/>
            <person name="Novaes E."/>
            <person name="Collevatti R.G."/>
        </authorList>
    </citation>
    <scope>NUCLEOTIDE SEQUENCE [LARGE SCALE GENOMIC DNA]</scope>
    <source>
        <strain evidence="9">cv. UFG-1</strain>
    </source>
</reference>
<evidence type="ECO:0000256" key="1">
    <source>
        <dbReference type="ARBA" id="ARBA00004167"/>
    </source>
</evidence>
<evidence type="ECO:0000256" key="4">
    <source>
        <dbReference type="ARBA" id="ARBA00023136"/>
    </source>
</evidence>
<evidence type="ECO:0000256" key="6">
    <source>
        <dbReference type="SAM" id="Phobius"/>
    </source>
</evidence>
<keyword evidence="2 6" id="KW-0812">Transmembrane</keyword>
<dbReference type="STRING" id="429701.A0A2G9H5Y1"/>
<evidence type="ECO:0000259" key="7">
    <source>
        <dbReference type="Pfam" id="PF03168"/>
    </source>
</evidence>
<comment type="subcellular location">
    <subcellularLocation>
        <location evidence="1">Membrane</location>
        <topology evidence="1">Single-pass membrane protein</topology>
    </subcellularLocation>
</comment>
<dbReference type="Gene3D" id="2.60.40.1820">
    <property type="match status" value="1"/>
</dbReference>
<evidence type="ECO:0000256" key="5">
    <source>
        <dbReference type="SAM" id="MobiDB-lite"/>
    </source>
</evidence>
<accession>A0A2G9H5Y1</accession>
<dbReference type="AlphaFoldDB" id="A0A2G9H5Y1"/>
<comment type="caution">
    <text evidence="8">The sequence shown here is derived from an EMBL/GenBank/DDBJ whole genome shotgun (WGS) entry which is preliminary data.</text>
</comment>
<keyword evidence="4 6" id="KW-0472">Membrane</keyword>
<dbReference type="InterPro" id="IPR044839">
    <property type="entry name" value="NDR1-like"/>
</dbReference>
<dbReference type="OrthoDB" id="1849707at2759"/>
<name>A0A2G9H5Y1_9LAMI</name>
<evidence type="ECO:0000313" key="9">
    <source>
        <dbReference type="Proteomes" id="UP000231279"/>
    </source>
</evidence>
<feature type="transmembrane region" description="Helical" evidence="6">
    <location>
        <begin position="88"/>
        <end position="114"/>
    </location>
</feature>
<proteinExistence type="predicted"/>
<keyword evidence="9" id="KW-1185">Reference proteome</keyword>
<protein>
    <recommendedName>
        <fullName evidence="7">Late embryogenesis abundant protein LEA-2 subgroup domain-containing protein</fullName>
    </recommendedName>
</protein>
<dbReference type="EMBL" id="NKXS01002583">
    <property type="protein sequence ID" value="PIN12927.1"/>
    <property type="molecule type" value="Genomic_DNA"/>
</dbReference>
<dbReference type="GO" id="GO:0005886">
    <property type="term" value="C:plasma membrane"/>
    <property type="evidence" value="ECO:0007669"/>
    <property type="project" value="TreeGrafter"/>
</dbReference>
<feature type="region of interest" description="Disordered" evidence="5">
    <location>
        <begin position="1"/>
        <end position="49"/>
    </location>
</feature>
<evidence type="ECO:0000313" key="8">
    <source>
        <dbReference type="EMBL" id="PIN12927.1"/>
    </source>
</evidence>
<sequence>MADPRVHPATADFHEPPPSSTSATTTPLSSAEHPKPPNPPPSKPVPPPATYVVQLPREQILRYPPPENARKFQTLSRRKNRGSCCRRCCCFTLCLLVLLVIAAAVSAGVLYLVFRFKAPKYAVTNLAIKGMNLTSASPISPEFDITIRAENPNGKVGIYYLKDNSIEVFYNDVKLSEGVLPAFYQPRKNVTMLKTALTGSGVVVGGAVETALRNAQNSGRVPFVVISRVPVKIKVGSVKTWKITVKVKCDVVVDEVNEGARIVSKDCDYRVRLW</sequence>
<dbReference type="Pfam" id="PF03168">
    <property type="entry name" value="LEA_2"/>
    <property type="match status" value="1"/>
</dbReference>
<gene>
    <name evidence="8" type="ORF">CDL12_14452</name>
</gene>
<dbReference type="InterPro" id="IPR004864">
    <property type="entry name" value="LEA_2"/>
</dbReference>